<evidence type="ECO:0000313" key="1">
    <source>
        <dbReference type="EMBL" id="AEA29024.1"/>
    </source>
</evidence>
<protein>
    <submittedName>
        <fullName evidence="1">Uncharacterized protein</fullName>
    </submittedName>
</protein>
<dbReference type="InterPro" id="IPR058276">
    <property type="entry name" value="DUF7970"/>
</dbReference>
<reference evidence="1" key="1">
    <citation type="journal article" date="2011" name="J. Bacteriol.">
        <title>Genome sequence of the 1,4-dioxane-degrading Pseudonocardia dioxanivorans strain CB1190.</title>
        <authorList>
            <person name="Sales C.M."/>
            <person name="Mahendra S."/>
            <person name="Grostern A."/>
            <person name="Parales R.E."/>
            <person name="Goodwin L.A."/>
            <person name="Woyke T."/>
            <person name="Nolan M."/>
            <person name="Lapidus A."/>
            <person name="Chertkov O."/>
            <person name="Ovchinnikova G."/>
            <person name="Sczyrba A."/>
            <person name="Alvarez-Cohen L."/>
        </authorList>
    </citation>
    <scope>NUCLEOTIDE SEQUENCE</scope>
    <source>
        <strain evidence="1">CB1190</strain>
        <plasmid evidence="1">pPSED02</plasmid>
    </source>
</reference>
<dbReference type="EMBL" id="CP002597">
    <property type="protein sequence ID" value="AEA29024.1"/>
    <property type="molecule type" value="Genomic_DNA"/>
</dbReference>
<dbReference type="RefSeq" id="WP_014203913.1">
    <property type="nucleotide sequence ID" value="NC_016601.1"/>
</dbReference>
<keyword evidence="1" id="KW-0614">Plasmid</keyword>
<dbReference type="AlphaFoldDB" id="F2L751"/>
<sequence>MPTRRQYKPRPGSYRGERKLVGGRVWTEIVEQVDEARGDVSQTDWVAAALLVALDHPDAVEEALERVARLDPRNRGNKQLSLAEEVLDRTA</sequence>
<dbReference type="Pfam" id="PF25925">
    <property type="entry name" value="DUF7970"/>
    <property type="match status" value="1"/>
</dbReference>
<proteinExistence type="predicted"/>
<accession>F2L751</accession>
<gene>
    <name evidence="1" type="ORF">Psed_6961</name>
</gene>
<geneLocation type="plasmid" evidence="1">
    <name>pPSED02</name>
</geneLocation>
<organism evidence="1">
    <name type="scientific">Pseudonocardia dioxanivorans (strain ATCC 55486 / DSM 44775 / JCM 13855 / CB1190)</name>
    <dbReference type="NCBI Taxonomy" id="675635"/>
    <lineage>
        <taxon>Bacteria</taxon>
        <taxon>Bacillati</taxon>
        <taxon>Actinomycetota</taxon>
        <taxon>Actinomycetes</taxon>
        <taxon>Pseudonocardiales</taxon>
        <taxon>Pseudonocardiaceae</taxon>
        <taxon>Pseudonocardia</taxon>
    </lineage>
</organism>
<name>F2L751_PSEUX</name>